<feature type="region of interest" description="Disordered" evidence="1">
    <location>
        <begin position="38"/>
        <end position="83"/>
    </location>
</feature>
<name>A0ABQ3SPK2_9ACTN</name>
<dbReference type="Proteomes" id="UP000613974">
    <property type="component" value="Unassembled WGS sequence"/>
</dbReference>
<sequence>MPHDGFEGGEQAGVESVHGVKAHLSVAKICFLVNGDERQQDSCLRPRKRKPALPDRQLPSPAVPVASVRTASPPTAACRGGGGRLDSGCLRSPLMPRKEVV</sequence>
<protein>
    <submittedName>
        <fullName evidence="2">Uncharacterized protein</fullName>
    </submittedName>
</protein>
<reference evidence="3" key="1">
    <citation type="submission" date="2023-07" db="EMBL/GenBank/DDBJ databases">
        <title>Whole genome shotgun sequence of Streptomyces nojiriensis NBRC 13794.</title>
        <authorList>
            <person name="Komaki H."/>
            <person name="Tamura T."/>
        </authorList>
    </citation>
    <scope>NUCLEOTIDE SEQUENCE [LARGE SCALE GENOMIC DNA]</scope>
    <source>
        <strain evidence="3">NBRC 13794</strain>
    </source>
</reference>
<organism evidence="2 3">
    <name type="scientific">Streptomyces nojiriensis</name>
    <dbReference type="NCBI Taxonomy" id="66374"/>
    <lineage>
        <taxon>Bacteria</taxon>
        <taxon>Bacillati</taxon>
        <taxon>Actinomycetota</taxon>
        <taxon>Actinomycetes</taxon>
        <taxon>Kitasatosporales</taxon>
        <taxon>Streptomycetaceae</taxon>
        <taxon>Streptomyces</taxon>
    </lineage>
</organism>
<evidence type="ECO:0000313" key="3">
    <source>
        <dbReference type="Proteomes" id="UP000613974"/>
    </source>
</evidence>
<evidence type="ECO:0000313" key="2">
    <source>
        <dbReference type="EMBL" id="GHI70060.1"/>
    </source>
</evidence>
<gene>
    <name evidence="2" type="ORF">Snoj_39780</name>
</gene>
<keyword evidence="3" id="KW-1185">Reference proteome</keyword>
<comment type="caution">
    <text evidence="2">The sequence shown here is derived from an EMBL/GenBank/DDBJ whole genome shotgun (WGS) entry which is preliminary data.</text>
</comment>
<proteinExistence type="predicted"/>
<evidence type="ECO:0000256" key="1">
    <source>
        <dbReference type="SAM" id="MobiDB-lite"/>
    </source>
</evidence>
<dbReference type="EMBL" id="BNEC01000005">
    <property type="protein sequence ID" value="GHI70060.1"/>
    <property type="molecule type" value="Genomic_DNA"/>
</dbReference>
<accession>A0ABQ3SPK2</accession>